<reference evidence="2 3" key="1">
    <citation type="submission" date="2013-12" db="EMBL/GenBank/DDBJ databases">
        <title>Draft genome of the parsitic nematode Ancylostoma duodenale.</title>
        <authorList>
            <person name="Mitreva M."/>
        </authorList>
    </citation>
    <scope>NUCLEOTIDE SEQUENCE [LARGE SCALE GENOMIC DNA]</scope>
    <source>
        <strain evidence="2 3">Zhejiang</strain>
    </source>
</reference>
<proteinExistence type="predicted"/>
<sequence>MTIADGGASGRPVRPRLYGTVLDQPPAHDPDLGSGGDTRILGVTVSCRRSPLSRVPAWQLNGINRSSTLLRLRPAVYICFKLMA</sequence>
<keyword evidence="3" id="KW-1185">Reference proteome</keyword>
<accession>A0A0C2CBG3</accession>
<dbReference type="OrthoDB" id="10547058at2759"/>
<protein>
    <submittedName>
        <fullName evidence="2">Uncharacterized protein</fullName>
    </submittedName>
</protein>
<gene>
    <name evidence="2" type="ORF">ANCDUO_16209</name>
</gene>
<organism evidence="2 3">
    <name type="scientific">Ancylostoma duodenale</name>
    <dbReference type="NCBI Taxonomy" id="51022"/>
    <lineage>
        <taxon>Eukaryota</taxon>
        <taxon>Metazoa</taxon>
        <taxon>Ecdysozoa</taxon>
        <taxon>Nematoda</taxon>
        <taxon>Chromadorea</taxon>
        <taxon>Rhabditida</taxon>
        <taxon>Rhabditina</taxon>
        <taxon>Rhabditomorpha</taxon>
        <taxon>Strongyloidea</taxon>
        <taxon>Ancylostomatidae</taxon>
        <taxon>Ancylostomatinae</taxon>
        <taxon>Ancylostoma</taxon>
    </lineage>
</organism>
<evidence type="ECO:0000256" key="1">
    <source>
        <dbReference type="SAM" id="MobiDB-lite"/>
    </source>
</evidence>
<name>A0A0C2CBG3_9BILA</name>
<dbReference type="AlphaFoldDB" id="A0A0C2CBG3"/>
<dbReference type="EMBL" id="KN740704">
    <property type="protein sequence ID" value="KIH53658.1"/>
    <property type="molecule type" value="Genomic_DNA"/>
</dbReference>
<dbReference type="Proteomes" id="UP000054047">
    <property type="component" value="Unassembled WGS sequence"/>
</dbReference>
<evidence type="ECO:0000313" key="3">
    <source>
        <dbReference type="Proteomes" id="UP000054047"/>
    </source>
</evidence>
<evidence type="ECO:0000313" key="2">
    <source>
        <dbReference type="EMBL" id="KIH53658.1"/>
    </source>
</evidence>
<feature type="region of interest" description="Disordered" evidence="1">
    <location>
        <begin position="1"/>
        <end position="36"/>
    </location>
</feature>